<dbReference type="Pfam" id="PF00580">
    <property type="entry name" value="UvrD-helicase"/>
    <property type="match status" value="1"/>
</dbReference>
<evidence type="ECO:0000256" key="11">
    <source>
        <dbReference type="HAMAP-Rule" id="MF_01920"/>
    </source>
</evidence>
<dbReference type="GO" id="GO:0005829">
    <property type="term" value="C:cytosol"/>
    <property type="evidence" value="ECO:0007669"/>
    <property type="project" value="TreeGrafter"/>
</dbReference>
<dbReference type="PROSITE" id="PS51217">
    <property type="entry name" value="UVRD_HELICASE_CTER"/>
    <property type="match status" value="1"/>
</dbReference>
<dbReference type="EMBL" id="CYHH01000004">
    <property type="protein sequence ID" value="CUB06844.1"/>
    <property type="molecule type" value="Genomic_DNA"/>
</dbReference>
<dbReference type="PANTHER" id="PTHR11070">
    <property type="entry name" value="UVRD / RECB / PCRA DNA HELICASE FAMILY MEMBER"/>
    <property type="match status" value="1"/>
</dbReference>
<dbReference type="InterPro" id="IPR005752">
    <property type="entry name" value="Helicase_Rep"/>
</dbReference>
<name>A0A0K6IUU1_9PROT</name>
<keyword evidence="5 11" id="KW-0347">Helicase</keyword>
<evidence type="ECO:0000256" key="9">
    <source>
        <dbReference type="ARBA" id="ARBA00034617"/>
    </source>
</evidence>
<dbReference type="InterPro" id="IPR014017">
    <property type="entry name" value="DNA_helicase_UvrD-like_C"/>
</dbReference>
<keyword evidence="6 11" id="KW-0067">ATP-binding</keyword>
<comment type="catalytic activity">
    <reaction evidence="10 11">
        <text>ATP + H2O = ADP + phosphate + H(+)</text>
        <dbReference type="Rhea" id="RHEA:13065"/>
        <dbReference type="ChEBI" id="CHEBI:15377"/>
        <dbReference type="ChEBI" id="CHEBI:15378"/>
        <dbReference type="ChEBI" id="CHEBI:30616"/>
        <dbReference type="ChEBI" id="CHEBI:43474"/>
        <dbReference type="ChEBI" id="CHEBI:456216"/>
        <dbReference type="EC" id="5.6.2.4"/>
    </reaction>
</comment>
<dbReference type="GO" id="GO:0000725">
    <property type="term" value="P:recombinational repair"/>
    <property type="evidence" value="ECO:0007669"/>
    <property type="project" value="TreeGrafter"/>
</dbReference>
<evidence type="ECO:0000256" key="12">
    <source>
        <dbReference type="PROSITE-ProRule" id="PRU00560"/>
    </source>
</evidence>
<reference evidence="16" key="1">
    <citation type="submission" date="2015-08" db="EMBL/GenBank/DDBJ databases">
        <authorList>
            <person name="Babu N.S."/>
            <person name="Beckwith C.J."/>
            <person name="Beseler K.G."/>
            <person name="Brison A."/>
            <person name="Carone J.V."/>
            <person name="Caskin T.P."/>
            <person name="Diamond M."/>
            <person name="Durham M.E."/>
            <person name="Foxe J.M."/>
            <person name="Go M."/>
            <person name="Henderson B.A."/>
            <person name="Jones I.B."/>
            <person name="McGettigan J.A."/>
            <person name="Micheletti S.J."/>
            <person name="Nasrallah M.E."/>
            <person name="Ortiz D."/>
            <person name="Piller C.R."/>
            <person name="Privatt S.R."/>
            <person name="Schneider S.L."/>
            <person name="Sharp S."/>
            <person name="Smith T.C."/>
            <person name="Stanton J.D."/>
            <person name="Ullery H.E."/>
            <person name="Wilson R.J."/>
            <person name="Serrano M.G."/>
            <person name="Buck G."/>
            <person name="Lee V."/>
            <person name="Wang Y."/>
            <person name="Carvalho R."/>
            <person name="Voegtly L."/>
            <person name="Shi R."/>
            <person name="Duckworth R."/>
            <person name="Johnson A."/>
            <person name="Loviza R."/>
            <person name="Walstead R."/>
            <person name="Shah Z."/>
            <person name="Kiflezghi M."/>
            <person name="Wade K."/>
            <person name="Ball S.L."/>
            <person name="Bradley K.W."/>
            <person name="Asai D.J."/>
            <person name="Bowman C.A."/>
            <person name="Russell D.A."/>
            <person name="Pope W.H."/>
            <person name="Jacobs-Sera D."/>
            <person name="Hendrix R.W."/>
            <person name="Hatfull G.F."/>
        </authorList>
    </citation>
    <scope>NUCLEOTIDE SEQUENCE [LARGE SCALE GENOMIC DNA]</scope>
    <source>
        <strain evidence="16">JCM 19170</strain>
    </source>
</reference>
<dbReference type="Proteomes" id="UP000182108">
    <property type="component" value="Unassembled WGS sequence"/>
</dbReference>
<dbReference type="InterPro" id="IPR013986">
    <property type="entry name" value="DExx_box_DNA_helicase_dom_sf"/>
</dbReference>
<evidence type="ECO:0000259" key="13">
    <source>
        <dbReference type="PROSITE" id="PS51198"/>
    </source>
</evidence>
<evidence type="ECO:0000256" key="5">
    <source>
        <dbReference type="ARBA" id="ARBA00022806"/>
    </source>
</evidence>
<dbReference type="Gene3D" id="1.10.486.10">
    <property type="entry name" value="PCRA, domain 4"/>
    <property type="match status" value="1"/>
</dbReference>
<gene>
    <name evidence="11" type="primary">rep</name>
    <name evidence="15" type="ORF">Ga0061068_10471</name>
</gene>
<dbReference type="CDD" id="cd17932">
    <property type="entry name" value="DEXQc_UvrD"/>
    <property type="match status" value="1"/>
</dbReference>
<comment type="similarity">
    <text evidence="1 11">Belongs to the helicase family. UvrD subfamily.</text>
</comment>
<evidence type="ECO:0000259" key="14">
    <source>
        <dbReference type="PROSITE" id="PS51217"/>
    </source>
</evidence>
<keyword evidence="2 11" id="KW-0235">DNA replication</keyword>
<dbReference type="PROSITE" id="PS51198">
    <property type="entry name" value="UVRD_HELICASE_ATP_BIND"/>
    <property type="match status" value="1"/>
</dbReference>
<dbReference type="GO" id="GO:0006260">
    <property type="term" value="P:DNA replication"/>
    <property type="evidence" value="ECO:0007669"/>
    <property type="project" value="UniProtKB-UniRule"/>
</dbReference>
<dbReference type="AlphaFoldDB" id="A0A0K6IUU1"/>
<evidence type="ECO:0000256" key="6">
    <source>
        <dbReference type="ARBA" id="ARBA00022840"/>
    </source>
</evidence>
<proteinExistence type="inferred from homology"/>
<dbReference type="PANTHER" id="PTHR11070:SF64">
    <property type="entry name" value="ATP-DEPENDENT DNA HELICASE REP"/>
    <property type="match status" value="1"/>
</dbReference>
<dbReference type="Gene3D" id="3.40.50.300">
    <property type="entry name" value="P-loop containing nucleotide triphosphate hydrolases"/>
    <property type="match status" value="2"/>
</dbReference>
<evidence type="ECO:0000256" key="10">
    <source>
        <dbReference type="ARBA" id="ARBA00048988"/>
    </source>
</evidence>
<keyword evidence="4 11" id="KW-0378">Hydrolase</keyword>
<evidence type="ECO:0000256" key="3">
    <source>
        <dbReference type="ARBA" id="ARBA00022741"/>
    </source>
</evidence>
<dbReference type="RefSeq" id="WP_055423274.1">
    <property type="nucleotide sequence ID" value="NZ_CYHH01000004.1"/>
</dbReference>
<keyword evidence="7 11" id="KW-0238">DNA-binding</keyword>
<keyword evidence="16" id="KW-1185">Reference proteome</keyword>
<feature type="binding site" evidence="11">
    <location>
        <position position="275"/>
    </location>
    <ligand>
        <name>ATP</name>
        <dbReference type="ChEBI" id="CHEBI:30616"/>
    </ligand>
</feature>
<dbReference type="GO" id="GO:0043138">
    <property type="term" value="F:3'-5' DNA helicase activity"/>
    <property type="evidence" value="ECO:0007669"/>
    <property type="project" value="UniProtKB-UniRule"/>
</dbReference>
<dbReference type="InterPro" id="IPR014016">
    <property type="entry name" value="UvrD-like_ATP-bd"/>
</dbReference>
<comment type="function">
    <text evidence="11">Rep helicase is a single-stranded DNA-dependent ATPase involved in DNA replication; it can initiate unwinding at a nick in the DNA. It binds to the single-stranded DNA and acts in a progressive fashion along the DNA in the 3' to 5' direction.</text>
</comment>
<sequence length="656" mass="74194">MELNAAQRAAITHLDGPCLVLAGAGSGKTRVITHKIAHLIQKVGLAPRHIAAITFTNKAAREMQERVAALLGGRLPGGLTVSTFHALGVRLLREEAPHLGLKPRFSILDPADAQNVLAELLPAAERGIVRQLHWRISQWKNAAVEPEEAEQLAGDELAAAAAAAYRDYERTLRAYHAVDFDDLILLPLRLLRRDAEVRERWQNRLRYLLVDEYQDTNRTQYELLKLLAGPREAFTAVGDDDQAIYGWRGADVENLRLLAQDYPRLRVIKLEQNYRSSRRILAAANTLIAHNDKLFDKRLWSEHGEGDPVTVFACRDPEHEAEWVAARLDAHRFQHRGRWRDYAILYRGNHQGRLFEQALRQHKIPYTLTGGQSYFDRVEIRDVMAYLRLLLNEDDDPAFVRAVTTPRRGIGPASIEALSRYAGLRHLSLSAALREEGAAAHVPAAALQALRTFAGFLDRLRWRAEREPAARLLEELLAAIDLEGWYLAHGQPREAEARARSLRDFAAWVGRKGEEEGKTLLELAQTLNLVARLDEGEDDADAVQLATLHAAKGLEFKHVFLVGVEEGILPHQASLEEERIEEERRLMYVGITRAQRSLTITWCERRREGKEWRSVEPSRFIAEMGDGVQTRRRDEPVAKEDAQARLARLRAMLEGG</sequence>
<feature type="domain" description="UvrD-like helicase ATP-binding" evidence="13">
    <location>
        <begin position="1"/>
        <end position="277"/>
    </location>
</feature>
<dbReference type="Pfam" id="PF13361">
    <property type="entry name" value="UvrD_C"/>
    <property type="match status" value="2"/>
</dbReference>
<protein>
    <recommendedName>
        <fullName evidence="11">ATP-dependent DNA helicase Rep</fullName>
        <ecNumber evidence="11">5.6.2.4</ecNumber>
    </recommendedName>
    <alternativeName>
        <fullName evidence="11">DNA 3'-5' helicase Rep</fullName>
    </alternativeName>
</protein>
<comment type="subunit">
    <text evidence="11">Homodimer.</text>
</comment>
<dbReference type="InterPro" id="IPR027417">
    <property type="entry name" value="P-loop_NTPase"/>
</dbReference>
<dbReference type="EC" id="5.6.2.4" evidence="11"/>
<evidence type="ECO:0000313" key="15">
    <source>
        <dbReference type="EMBL" id="CUB06844.1"/>
    </source>
</evidence>
<accession>A0A0K6IUU1</accession>
<dbReference type="GO" id="GO:0005524">
    <property type="term" value="F:ATP binding"/>
    <property type="evidence" value="ECO:0007669"/>
    <property type="project" value="UniProtKB-UniRule"/>
</dbReference>
<evidence type="ECO:0000256" key="2">
    <source>
        <dbReference type="ARBA" id="ARBA00022705"/>
    </source>
</evidence>
<organism evidence="15 16">
    <name type="scientific">Tepidiphilus thermophilus</name>
    <dbReference type="NCBI Taxonomy" id="876478"/>
    <lineage>
        <taxon>Bacteria</taxon>
        <taxon>Pseudomonadati</taxon>
        <taxon>Pseudomonadota</taxon>
        <taxon>Hydrogenophilia</taxon>
        <taxon>Hydrogenophilales</taxon>
        <taxon>Hydrogenophilaceae</taxon>
        <taxon>Tepidiphilus</taxon>
    </lineage>
</organism>
<evidence type="ECO:0000256" key="7">
    <source>
        <dbReference type="ARBA" id="ARBA00023125"/>
    </source>
</evidence>
<keyword evidence="8 11" id="KW-0413">Isomerase</keyword>
<evidence type="ECO:0000256" key="1">
    <source>
        <dbReference type="ARBA" id="ARBA00009922"/>
    </source>
</evidence>
<dbReference type="InterPro" id="IPR000212">
    <property type="entry name" value="DNA_helicase_UvrD/REP"/>
</dbReference>
<keyword evidence="3 11" id="KW-0547">Nucleotide-binding</keyword>
<evidence type="ECO:0000256" key="8">
    <source>
        <dbReference type="ARBA" id="ARBA00023235"/>
    </source>
</evidence>
<evidence type="ECO:0000256" key="4">
    <source>
        <dbReference type="ARBA" id="ARBA00022801"/>
    </source>
</evidence>
<dbReference type="OrthoDB" id="5287170at2"/>
<dbReference type="HAMAP" id="MF_01920">
    <property type="entry name" value="Helicase_Rep"/>
    <property type="match status" value="1"/>
</dbReference>
<evidence type="ECO:0000313" key="16">
    <source>
        <dbReference type="Proteomes" id="UP000182108"/>
    </source>
</evidence>
<feature type="binding site" evidence="12">
    <location>
        <begin position="22"/>
        <end position="29"/>
    </location>
    <ligand>
        <name>ATP</name>
        <dbReference type="ChEBI" id="CHEBI:30616"/>
    </ligand>
</feature>
<dbReference type="GO" id="GO:0003697">
    <property type="term" value="F:single-stranded DNA binding"/>
    <property type="evidence" value="ECO:0007669"/>
    <property type="project" value="UniProtKB-UniRule"/>
</dbReference>
<comment type="catalytic activity">
    <reaction evidence="9 11">
        <text>Couples ATP hydrolysis with the unwinding of duplex DNA by translocating in the 3'-5' direction.</text>
        <dbReference type="EC" id="5.6.2.4"/>
    </reaction>
</comment>
<feature type="domain" description="UvrD-like helicase C-terminal" evidence="14">
    <location>
        <begin position="278"/>
        <end position="553"/>
    </location>
</feature>
<dbReference type="SUPFAM" id="SSF52540">
    <property type="entry name" value="P-loop containing nucleoside triphosphate hydrolases"/>
    <property type="match status" value="1"/>
</dbReference>
<dbReference type="Gene3D" id="1.10.10.160">
    <property type="match status" value="1"/>
</dbReference>
<dbReference type="GO" id="GO:0016887">
    <property type="term" value="F:ATP hydrolysis activity"/>
    <property type="evidence" value="ECO:0007669"/>
    <property type="project" value="RHEA"/>
</dbReference>